<dbReference type="InParanoid" id="A0A1W0VVB1"/>
<protein>
    <submittedName>
        <fullName evidence="1">Uncharacterized protein</fullName>
    </submittedName>
</protein>
<keyword evidence="2" id="KW-1185">Reference proteome</keyword>
<proteinExistence type="predicted"/>
<dbReference type="Gramene" id="OQU86046">
    <property type="protein sequence ID" value="OQU86046"/>
    <property type="gene ID" value="SORBI_3003G001751"/>
</dbReference>
<evidence type="ECO:0000313" key="2">
    <source>
        <dbReference type="Proteomes" id="UP000000768"/>
    </source>
</evidence>
<dbReference type="Proteomes" id="UP000000768">
    <property type="component" value="Chromosome 3"/>
</dbReference>
<accession>A0A1W0VVB1</accession>
<evidence type="ECO:0000313" key="1">
    <source>
        <dbReference type="EMBL" id="OQU86046.1"/>
    </source>
</evidence>
<dbReference type="EMBL" id="CM000762">
    <property type="protein sequence ID" value="OQU86046.1"/>
    <property type="molecule type" value="Genomic_DNA"/>
</dbReference>
<name>A0A1W0VVB1_SORBI</name>
<reference evidence="1 2" key="1">
    <citation type="journal article" date="2009" name="Nature">
        <title>The Sorghum bicolor genome and the diversification of grasses.</title>
        <authorList>
            <person name="Paterson A.H."/>
            <person name="Bowers J.E."/>
            <person name="Bruggmann R."/>
            <person name="Dubchak I."/>
            <person name="Grimwood J."/>
            <person name="Gundlach H."/>
            <person name="Haberer G."/>
            <person name="Hellsten U."/>
            <person name="Mitros T."/>
            <person name="Poliakov A."/>
            <person name="Schmutz J."/>
            <person name="Spannagl M."/>
            <person name="Tang H."/>
            <person name="Wang X."/>
            <person name="Wicker T."/>
            <person name="Bharti A.K."/>
            <person name="Chapman J."/>
            <person name="Feltus F.A."/>
            <person name="Gowik U."/>
            <person name="Grigoriev I.V."/>
            <person name="Lyons E."/>
            <person name="Maher C.A."/>
            <person name="Martis M."/>
            <person name="Narechania A."/>
            <person name="Otillar R.P."/>
            <person name="Penning B.W."/>
            <person name="Salamov A.A."/>
            <person name="Wang Y."/>
            <person name="Zhang L."/>
            <person name="Carpita N.C."/>
            <person name="Freeling M."/>
            <person name="Gingle A.R."/>
            <person name="Hash C.T."/>
            <person name="Keller B."/>
            <person name="Klein P."/>
            <person name="Kresovich S."/>
            <person name="McCann M.C."/>
            <person name="Ming R."/>
            <person name="Peterson D.G."/>
            <person name="Mehboob-ur-Rahman"/>
            <person name="Ware D."/>
            <person name="Westhoff P."/>
            <person name="Mayer K.F."/>
            <person name="Messing J."/>
            <person name="Rokhsar D.S."/>
        </authorList>
    </citation>
    <scope>NUCLEOTIDE SEQUENCE [LARGE SCALE GENOMIC DNA]</scope>
    <source>
        <strain evidence="2">cv. BTx623</strain>
    </source>
</reference>
<reference evidence="2" key="2">
    <citation type="journal article" date="2018" name="Plant J.">
        <title>The Sorghum bicolor reference genome: improved assembly, gene annotations, a transcriptome atlas, and signatures of genome organization.</title>
        <authorList>
            <person name="McCormick R.F."/>
            <person name="Truong S.K."/>
            <person name="Sreedasyam A."/>
            <person name="Jenkins J."/>
            <person name="Shu S."/>
            <person name="Sims D."/>
            <person name="Kennedy M."/>
            <person name="Amirebrahimi M."/>
            <person name="Weers B.D."/>
            <person name="McKinley B."/>
            <person name="Mattison A."/>
            <person name="Morishige D.T."/>
            <person name="Grimwood J."/>
            <person name="Schmutz J."/>
            <person name="Mullet J.E."/>
        </authorList>
    </citation>
    <scope>NUCLEOTIDE SEQUENCE [LARGE SCALE GENOMIC DNA]</scope>
    <source>
        <strain evidence="2">cv. BTx623</strain>
    </source>
</reference>
<gene>
    <name evidence="1" type="ORF">SORBI_3003G001751</name>
</gene>
<dbReference type="AlphaFoldDB" id="A0A1W0VVB1"/>
<sequence>MALSMLQMMSPQQQHQLEVLLVADLFGSCRFRKQYVTGIKFVPEAC</sequence>
<organism evidence="1 2">
    <name type="scientific">Sorghum bicolor</name>
    <name type="common">Sorghum</name>
    <name type="synonym">Sorghum vulgare</name>
    <dbReference type="NCBI Taxonomy" id="4558"/>
    <lineage>
        <taxon>Eukaryota</taxon>
        <taxon>Viridiplantae</taxon>
        <taxon>Streptophyta</taxon>
        <taxon>Embryophyta</taxon>
        <taxon>Tracheophyta</taxon>
        <taxon>Spermatophyta</taxon>
        <taxon>Magnoliopsida</taxon>
        <taxon>Liliopsida</taxon>
        <taxon>Poales</taxon>
        <taxon>Poaceae</taxon>
        <taxon>PACMAD clade</taxon>
        <taxon>Panicoideae</taxon>
        <taxon>Andropogonodae</taxon>
        <taxon>Andropogoneae</taxon>
        <taxon>Sorghinae</taxon>
        <taxon>Sorghum</taxon>
    </lineage>
</organism>